<feature type="compositionally biased region" description="Polar residues" evidence="1">
    <location>
        <begin position="7"/>
        <end position="23"/>
    </location>
</feature>
<gene>
    <name evidence="4" type="ORF">TWF970_003205</name>
</gene>
<evidence type="ECO:0000256" key="1">
    <source>
        <dbReference type="SAM" id="MobiDB-lite"/>
    </source>
</evidence>
<name>A0A7C8VJ24_ORBOL</name>
<protein>
    <recommendedName>
        <fullName evidence="3">DUF6594 domain-containing protein</fullName>
    </recommendedName>
</protein>
<keyword evidence="2" id="KW-0472">Membrane</keyword>
<dbReference type="OrthoDB" id="3533814at2759"/>
<evidence type="ECO:0000313" key="5">
    <source>
        <dbReference type="Proteomes" id="UP000474640"/>
    </source>
</evidence>
<organism evidence="4 5">
    <name type="scientific">Orbilia oligospora</name>
    <name type="common">Nematode-trapping fungus</name>
    <name type="synonym">Arthrobotrys oligospora</name>
    <dbReference type="NCBI Taxonomy" id="2813651"/>
    <lineage>
        <taxon>Eukaryota</taxon>
        <taxon>Fungi</taxon>
        <taxon>Dikarya</taxon>
        <taxon>Ascomycota</taxon>
        <taxon>Pezizomycotina</taxon>
        <taxon>Orbiliomycetes</taxon>
        <taxon>Orbiliales</taxon>
        <taxon>Orbiliaceae</taxon>
        <taxon>Orbilia</taxon>
    </lineage>
</organism>
<dbReference type="EMBL" id="JAABOJ010000002">
    <property type="protein sequence ID" value="KAF3289426.1"/>
    <property type="molecule type" value="Genomic_DNA"/>
</dbReference>
<accession>A0A7C8VJ24</accession>
<proteinExistence type="predicted"/>
<feature type="transmembrane region" description="Helical" evidence="2">
    <location>
        <begin position="347"/>
        <end position="366"/>
    </location>
</feature>
<dbReference type="InterPro" id="IPR046529">
    <property type="entry name" value="DUF6594"/>
</dbReference>
<dbReference type="PANTHER" id="PTHR34502:SF5">
    <property type="entry name" value="DUF6594 DOMAIN-CONTAINING PROTEIN"/>
    <property type="match status" value="1"/>
</dbReference>
<feature type="transmembrane region" description="Helical" evidence="2">
    <location>
        <begin position="322"/>
        <end position="340"/>
    </location>
</feature>
<dbReference type="PANTHER" id="PTHR34502">
    <property type="entry name" value="DUF6594 DOMAIN-CONTAINING PROTEIN-RELATED"/>
    <property type="match status" value="1"/>
</dbReference>
<feature type="domain" description="DUF6594" evidence="3">
    <location>
        <begin position="96"/>
        <end position="359"/>
    </location>
</feature>
<evidence type="ECO:0000259" key="3">
    <source>
        <dbReference type="Pfam" id="PF20237"/>
    </source>
</evidence>
<dbReference type="AlphaFoldDB" id="A0A7C8VJ24"/>
<dbReference type="Pfam" id="PF20237">
    <property type="entry name" value="DUF6594"/>
    <property type="match status" value="1"/>
</dbReference>
<evidence type="ECO:0000313" key="4">
    <source>
        <dbReference type="EMBL" id="KAF3289426.1"/>
    </source>
</evidence>
<comment type="caution">
    <text evidence="4">The sequence shown here is derived from an EMBL/GenBank/DDBJ whole genome shotgun (WGS) entry which is preliminary data.</text>
</comment>
<keyword evidence="2" id="KW-1133">Transmembrane helix</keyword>
<feature type="region of interest" description="Disordered" evidence="1">
    <location>
        <begin position="1"/>
        <end position="84"/>
    </location>
</feature>
<feature type="transmembrane region" description="Helical" evidence="2">
    <location>
        <begin position="295"/>
        <end position="316"/>
    </location>
</feature>
<evidence type="ECO:0000256" key="2">
    <source>
        <dbReference type="SAM" id="Phobius"/>
    </source>
</evidence>
<reference evidence="4 5" key="1">
    <citation type="submission" date="2020-01" db="EMBL/GenBank/DDBJ databases">
        <authorList>
            <person name="Palmer J.M."/>
        </authorList>
    </citation>
    <scope>NUCLEOTIDE SEQUENCE [LARGE SCALE GENOMIC DNA]</scope>
    <source>
        <strain evidence="4 5">TWF970</strain>
    </source>
</reference>
<keyword evidence="2" id="KW-0812">Transmembrane</keyword>
<sequence length="383" mass="42337">MAGDNNVELQQPMTSAPTASTPDQGHPRPEATSSQSHDTGGSGTRKAARGSDSGNNGGPEKGDIVRRPTRRLTTRHSLTVTQKRRPIPVHDVPLGYSKLAAFIDLEDDLAIFRRFSRLHARLLLYRQADIEEIEEDLAELDMIEEEEARNANTPDNALNRSWRREKDLDEYRVELVKKLRKSMKEYDEELFRYKQKLALKGATDWQIENVKTWMDNHHPNPLVPRERRFLEDKGDICALQASSEDSAVLTNALRGWARDTFGCMWLFKKKGNPASYGDPSITYYSTDWKDALMRVAYAALVSALLIAGVIALFYVQSDEGRLAVLCVSTLVCGVVMALFTTARKGEIMGGTAAYCAVMVVFVGSTLNGDGAGGGSSGSMAKAT</sequence>
<dbReference type="Proteomes" id="UP000474640">
    <property type="component" value="Unassembled WGS sequence"/>
</dbReference>